<dbReference type="SUPFAM" id="SSF54768">
    <property type="entry name" value="dsRNA-binding domain-like"/>
    <property type="match status" value="1"/>
</dbReference>
<accession>A0A6I9QF80</accession>
<organism evidence="4 5">
    <name type="scientific">Elaeis guineensis var. tenera</name>
    <name type="common">Oil palm</name>
    <dbReference type="NCBI Taxonomy" id="51953"/>
    <lineage>
        <taxon>Eukaryota</taxon>
        <taxon>Viridiplantae</taxon>
        <taxon>Streptophyta</taxon>
        <taxon>Embryophyta</taxon>
        <taxon>Tracheophyta</taxon>
        <taxon>Spermatophyta</taxon>
        <taxon>Magnoliopsida</taxon>
        <taxon>Liliopsida</taxon>
        <taxon>Arecaceae</taxon>
        <taxon>Arecoideae</taxon>
        <taxon>Cocoseae</taxon>
        <taxon>Elaeidinae</taxon>
        <taxon>Elaeis</taxon>
    </lineage>
</organism>
<evidence type="ECO:0000259" key="3">
    <source>
        <dbReference type="Pfam" id="PF25502"/>
    </source>
</evidence>
<feature type="coiled-coil region" evidence="1">
    <location>
        <begin position="587"/>
        <end position="614"/>
    </location>
</feature>
<dbReference type="PANTHER" id="PTHR33913">
    <property type="entry name" value="ALEURONE LAYER MORPHOGENESIS PROTEIN"/>
    <property type="match status" value="1"/>
</dbReference>
<dbReference type="PANTHER" id="PTHR33913:SF1">
    <property type="entry name" value="DRBM DOMAIN-CONTAINING PROTEIN"/>
    <property type="match status" value="1"/>
</dbReference>
<name>A0A6I9QF80_ELAGV</name>
<gene>
    <name evidence="5" type="primary">LOC105034290</name>
</gene>
<evidence type="ECO:0000313" key="5">
    <source>
        <dbReference type="RefSeq" id="XP_010907677.1"/>
    </source>
</evidence>
<dbReference type="FunCoup" id="A0A6I9QF80">
    <property type="interactions" value="683"/>
</dbReference>
<evidence type="ECO:0000313" key="4">
    <source>
        <dbReference type="Proteomes" id="UP000504607"/>
    </source>
</evidence>
<dbReference type="AlphaFoldDB" id="A0A6I9QF80"/>
<reference evidence="5" key="1">
    <citation type="submission" date="2025-08" db="UniProtKB">
        <authorList>
            <consortium name="RefSeq"/>
        </authorList>
    </citation>
    <scope>IDENTIFICATION</scope>
</reference>
<feature type="domain" description="DUF7913" evidence="2">
    <location>
        <begin position="18"/>
        <end position="135"/>
    </location>
</feature>
<proteinExistence type="predicted"/>
<protein>
    <submittedName>
        <fullName evidence="5">Uncharacterized protein LOC105034290 isoform X1</fullName>
    </submittedName>
</protein>
<dbReference type="Pfam" id="PF25502">
    <property type="entry name" value="DUF7915"/>
    <property type="match status" value="1"/>
</dbReference>
<dbReference type="Pfam" id="PF25500">
    <property type="entry name" value="DUF7913"/>
    <property type="match status" value="1"/>
</dbReference>
<dbReference type="InterPro" id="IPR057237">
    <property type="entry name" value="DUF7915"/>
</dbReference>
<dbReference type="OrthoDB" id="781822at2759"/>
<dbReference type="Gene3D" id="3.30.160.20">
    <property type="match status" value="1"/>
</dbReference>
<keyword evidence="4" id="KW-1185">Reference proteome</keyword>
<dbReference type="Proteomes" id="UP000504607">
    <property type="component" value="Unplaced"/>
</dbReference>
<evidence type="ECO:0000256" key="1">
    <source>
        <dbReference type="SAM" id="Coils"/>
    </source>
</evidence>
<feature type="domain" description="DUF7915" evidence="3">
    <location>
        <begin position="171"/>
        <end position="319"/>
    </location>
</feature>
<dbReference type="RefSeq" id="XP_010907677.1">
    <property type="nucleotide sequence ID" value="XM_010909375.1"/>
</dbReference>
<keyword evidence="1" id="KW-0175">Coiled coil</keyword>
<dbReference type="InterPro" id="IPR057235">
    <property type="entry name" value="DUF7913"/>
</dbReference>
<sequence length="751" mass="83337">MAGAGGRGAPGAMDSASVVPMEDTIDALMNYLVAPLLPLRVSLQEIPTDDQQEAVARQIHAVALLYNYYHRKQFPQLEFLAFESFCKAASIAKPTLMAYLKYMHKYEDGSGDLDKQLSITEKKIMDACNISEALDASNNTPNMEGWPISKVAVFLINHTKEICLLQFGSLTQGVWSLLEQELEEPIDNQVDGTQMNKNASKNKRIACGCSHGSSENDYVLQQLAFSILEQKAGINHSNCCILEHHLAYSLSQEKTTTRLYIVKYTKTVSEELREINVKDVISSLRGPLVRQAFAPEVTPVVEHYNLLPYVDILSDWLNREALHDGSLQLPMLQADVNKKCPLLSDRVSIVEDPKTDDKSDWGEQTVDKMSHTKNETITKNKNSASSRSGSIQAACRPKANAHMLSMEPDKSPKVEDEVVSDRCFQNEQTVDVLSHKSRIRKAVTNSVATDGPNMSGSFTVVCRPHSEAVNSSLNQNQQPLVNKEDVWRENDILYSLTIKRKRNNIQDTADVTLQGCNEKENMADSAKPCTTKGIEGELLGKTDTGDSVQCGKATFDLPLVPLQINMENQNAFQLVASKKDGLLQASLRILQKRRDDLCQQQRLLEDEIAQCEMNIQTILSEGEENLKPKVESILEACNALCSSQMHVGTSLCSKGGQTQKITRKRLMEAVLKLQSSCQELDDICCENSWTLPRYSVLPSISDGRFQASVTVKGMDFECTVDGDLKSNPCEARDSAATNMLSKLRIMAGQAQ</sequence>
<dbReference type="InParanoid" id="A0A6I9QF80"/>
<evidence type="ECO:0000259" key="2">
    <source>
        <dbReference type="Pfam" id="PF25500"/>
    </source>
</evidence>